<protein>
    <submittedName>
        <fullName evidence="2">Uncharacterized protein</fullName>
    </submittedName>
</protein>
<evidence type="ECO:0000313" key="3">
    <source>
        <dbReference type="Proteomes" id="UP001054945"/>
    </source>
</evidence>
<keyword evidence="1" id="KW-0472">Membrane</keyword>
<name>A0AAV4SQT3_CAEEX</name>
<keyword evidence="1" id="KW-1133">Transmembrane helix</keyword>
<dbReference type="EMBL" id="BPLR01009712">
    <property type="protein sequence ID" value="GIY33978.1"/>
    <property type="molecule type" value="Genomic_DNA"/>
</dbReference>
<reference evidence="2 3" key="1">
    <citation type="submission" date="2021-06" db="EMBL/GenBank/DDBJ databases">
        <title>Caerostris extrusa draft genome.</title>
        <authorList>
            <person name="Kono N."/>
            <person name="Arakawa K."/>
        </authorList>
    </citation>
    <scope>NUCLEOTIDE SEQUENCE [LARGE SCALE GENOMIC DNA]</scope>
</reference>
<gene>
    <name evidence="2" type="ORF">CEXT_615891</name>
</gene>
<feature type="transmembrane region" description="Helical" evidence="1">
    <location>
        <begin position="55"/>
        <end position="76"/>
    </location>
</feature>
<comment type="caution">
    <text evidence="2">The sequence shown here is derived from an EMBL/GenBank/DDBJ whole genome shotgun (WGS) entry which is preliminary data.</text>
</comment>
<keyword evidence="3" id="KW-1185">Reference proteome</keyword>
<dbReference type="Proteomes" id="UP001054945">
    <property type="component" value="Unassembled WGS sequence"/>
</dbReference>
<evidence type="ECO:0000313" key="2">
    <source>
        <dbReference type="EMBL" id="GIY33978.1"/>
    </source>
</evidence>
<proteinExistence type="predicted"/>
<dbReference type="AlphaFoldDB" id="A0AAV4SQT3"/>
<sequence length="96" mass="10992">MLPHHLYLERIPNSSIPIPLHPPILFFLHTPFCARVTPLPPPRPQLPVLTPWDGIPGGTTCQGFVLSLWVLLLGVGERVRISWQRRFFIFILCCRS</sequence>
<evidence type="ECO:0000256" key="1">
    <source>
        <dbReference type="SAM" id="Phobius"/>
    </source>
</evidence>
<keyword evidence="1" id="KW-0812">Transmembrane</keyword>
<organism evidence="2 3">
    <name type="scientific">Caerostris extrusa</name>
    <name type="common">Bark spider</name>
    <name type="synonym">Caerostris bankana</name>
    <dbReference type="NCBI Taxonomy" id="172846"/>
    <lineage>
        <taxon>Eukaryota</taxon>
        <taxon>Metazoa</taxon>
        <taxon>Ecdysozoa</taxon>
        <taxon>Arthropoda</taxon>
        <taxon>Chelicerata</taxon>
        <taxon>Arachnida</taxon>
        <taxon>Araneae</taxon>
        <taxon>Araneomorphae</taxon>
        <taxon>Entelegynae</taxon>
        <taxon>Araneoidea</taxon>
        <taxon>Araneidae</taxon>
        <taxon>Caerostris</taxon>
    </lineage>
</organism>
<accession>A0AAV4SQT3</accession>